<evidence type="ECO:0000313" key="2">
    <source>
        <dbReference type="EMBL" id="GAA1821918.1"/>
    </source>
</evidence>
<dbReference type="Proteomes" id="UP001501746">
    <property type="component" value="Unassembled WGS sequence"/>
</dbReference>
<name>A0ABN2MEG3_9MICO</name>
<evidence type="ECO:0000256" key="1">
    <source>
        <dbReference type="SAM" id="Phobius"/>
    </source>
</evidence>
<gene>
    <name evidence="2" type="ORF">GCM10009750_00230</name>
</gene>
<keyword evidence="1" id="KW-0472">Membrane</keyword>
<accession>A0ABN2MEG3</accession>
<comment type="caution">
    <text evidence="2">The sequence shown here is derived from an EMBL/GenBank/DDBJ whole genome shotgun (WGS) entry which is preliminary data.</text>
</comment>
<evidence type="ECO:0000313" key="3">
    <source>
        <dbReference type="Proteomes" id="UP001501746"/>
    </source>
</evidence>
<feature type="transmembrane region" description="Helical" evidence="1">
    <location>
        <begin position="78"/>
        <end position="96"/>
    </location>
</feature>
<sequence>MTHPAHCTRSPGGDRLARQLRLESRIWDGAFLITVLWILCGALPFVAALVISLVMGNYPVEGEPAPEGFPAFTPPWPGMYLAVAVLVVVAIASIPLPLRGTRRGTRSVLNLAGAFTTVSCMLVLGLVGAREGTLMGLDWVLTVAAVTTVVLWLRSILGMARLVPRAWREYVDDEGRVLDPREVERPYNGRPWARF</sequence>
<proteinExistence type="predicted"/>
<protein>
    <submittedName>
        <fullName evidence="2">Uncharacterized protein</fullName>
    </submittedName>
</protein>
<dbReference type="EMBL" id="BAAANK010000001">
    <property type="protein sequence ID" value="GAA1821918.1"/>
    <property type="molecule type" value="Genomic_DNA"/>
</dbReference>
<feature type="transmembrane region" description="Helical" evidence="1">
    <location>
        <begin position="30"/>
        <end position="58"/>
    </location>
</feature>
<reference evidence="2 3" key="1">
    <citation type="journal article" date="2019" name="Int. J. Syst. Evol. Microbiol.">
        <title>The Global Catalogue of Microorganisms (GCM) 10K type strain sequencing project: providing services to taxonomists for standard genome sequencing and annotation.</title>
        <authorList>
            <consortium name="The Broad Institute Genomics Platform"/>
            <consortium name="The Broad Institute Genome Sequencing Center for Infectious Disease"/>
            <person name="Wu L."/>
            <person name="Ma J."/>
        </authorList>
    </citation>
    <scope>NUCLEOTIDE SEQUENCE [LARGE SCALE GENOMIC DNA]</scope>
    <source>
        <strain evidence="2 3">JCM 14323</strain>
    </source>
</reference>
<dbReference type="RefSeq" id="WP_157425615.1">
    <property type="nucleotide sequence ID" value="NZ_BAAANK010000001.1"/>
</dbReference>
<organism evidence="2 3">
    <name type="scientific">Agromyces salentinus</name>
    <dbReference type="NCBI Taxonomy" id="269421"/>
    <lineage>
        <taxon>Bacteria</taxon>
        <taxon>Bacillati</taxon>
        <taxon>Actinomycetota</taxon>
        <taxon>Actinomycetes</taxon>
        <taxon>Micrococcales</taxon>
        <taxon>Microbacteriaceae</taxon>
        <taxon>Agromyces</taxon>
    </lineage>
</organism>
<keyword evidence="1" id="KW-0812">Transmembrane</keyword>
<feature type="transmembrane region" description="Helical" evidence="1">
    <location>
        <begin position="139"/>
        <end position="157"/>
    </location>
</feature>
<feature type="transmembrane region" description="Helical" evidence="1">
    <location>
        <begin position="108"/>
        <end position="127"/>
    </location>
</feature>
<keyword evidence="3" id="KW-1185">Reference proteome</keyword>
<keyword evidence="1" id="KW-1133">Transmembrane helix</keyword>